<comment type="subcellular location">
    <subcellularLocation>
        <location evidence="1">Membrane</location>
        <topology evidence="1">Multi-pass membrane protein</topology>
    </subcellularLocation>
</comment>
<dbReference type="Proteomes" id="UP001529510">
    <property type="component" value="Unassembled WGS sequence"/>
</dbReference>
<evidence type="ECO:0008006" key="10">
    <source>
        <dbReference type="Google" id="ProtNLM"/>
    </source>
</evidence>
<accession>A0ABD0NJP0</accession>
<gene>
    <name evidence="8" type="ORF">M9458_041581</name>
</gene>
<dbReference type="GO" id="GO:0015370">
    <property type="term" value="F:solute:sodium symporter activity"/>
    <property type="evidence" value="ECO:0007669"/>
    <property type="project" value="UniProtKB-ARBA"/>
</dbReference>
<keyword evidence="3 7" id="KW-0812">Transmembrane</keyword>
<dbReference type="PANTHER" id="PTHR10283">
    <property type="entry name" value="SOLUTE CARRIER FAMILY 13 MEMBER"/>
    <property type="match status" value="1"/>
</dbReference>
<evidence type="ECO:0000256" key="6">
    <source>
        <dbReference type="ARBA" id="ARBA00023201"/>
    </source>
</evidence>
<keyword evidence="6" id="KW-0813">Transport</keyword>
<proteinExistence type="inferred from homology"/>
<dbReference type="GO" id="GO:0016020">
    <property type="term" value="C:membrane"/>
    <property type="evidence" value="ECO:0007669"/>
    <property type="project" value="UniProtKB-SubCell"/>
</dbReference>
<feature type="transmembrane region" description="Helical" evidence="7">
    <location>
        <begin position="52"/>
        <end position="69"/>
    </location>
</feature>
<dbReference type="EMBL" id="JAMKFB020000021">
    <property type="protein sequence ID" value="KAL0162185.1"/>
    <property type="molecule type" value="Genomic_DNA"/>
</dbReference>
<sequence>VMKNEYKKLGKMSFAEAAVLVIFVILVILWFTREPGFMPGWATELFNQNGQYVTDGTVAIFMSTLFFVIPSQLNCSCSVSANDEQDEEAEGVEE</sequence>
<comment type="caution">
    <text evidence="8">The sequence shown here is derived from an EMBL/GenBank/DDBJ whole genome shotgun (WGS) entry which is preliminary data.</text>
</comment>
<evidence type="ECO:0000313" key="9">
    <source>
        <dbReference type="Proteomes" id="UP001529510"/>
    </source>
</evidence>
<evidence type="ECO:0000256" key="4">
    <source>
        <dbReference type="ARBA" id="ARBA00022989"/>
    </source>
</evidence>
<comment type="similarity">
    <text evidence="2">Belongs to the SLC13A/DASS transporter (TC 2.A.47) family. NADC subfamily.</text>
</comment>
<dbReference type="GO" id="GO:0005310">
    <property type="term" value="F:dicarboxylic acid transmembrane transporter activity"/>
    <property type="evidence" value="ECO:0007669"/>
    <property type="project" value="UniProtKB-ARBA"/>
</dbReference>
<dbReference type="GO" id="GO:0015556">
    <property type="term" value="F:C4-dicarboxylate transmembrane transporter activity"/>
    <property type="evidence" value="ECO:0007669"/>
    <property type="project" value="UniProtKB-ARBA"/>
</dbReference>
<dbReference type="AlphaFoldDB" id="A0ABD0NJP0"/>
<feature type="transmembrane region" description="Helical" evidence="7">
    <location>
        <begin position="12"/>
        <end position="32"/>
    </location>
</feature>
<keyword evidence="6" id="KW-0739">Sodium transport</keyword>
<dbReference type="InterPro" id="IPR001898">
    <property type="entry name" value="SLC13A/DASS"/>
</dbReference>
<reference evidence="8 9" key="1">
    <citation type="submission" date="2024-05" db="EMBL/GenBank/DDBJ databases">
        <title>Genome sequencing and assembly of Indian major carp, Cirrhinus mrigala (Hamilton, 1822).</title>
        <authorList>
            <person name="Mohindra V."/>
            <person name="Chowdhury L.M."/>
            <person name="Lal K."/>
            <person name="Jena J.K."/>
        </authorList>
    </citation>
    <scope>NUCLEOTIDE SEQUENCE [LARGE SCALE GENOMIC DNA]</scope>
    <source>
        <strain evidence="8">CM1030</strain>
        <tissue evidence="8">Blood</tissue>
    </source>
</reference>
<evidence type="ECO:0000256" key="7">
    <source>
        <dbReference type="SAM" id="Phobius"/>
    </source>
</evidence>
<keyword evidence="4 7" id="KW-1133">Transmembrane helix</keyword>
<keyword evidence="6" id="KW-0406">Ion transport</keyword>
<dbReference type="Pfam" id="PF00939">
    <property type="entry name" value="Na_sulph_symp"/>
    <property type="match status" value="1"/>
</dbReference>
<keyword evidence="9" id="KW-1185">Reference proteome</keyword>
<keyword evidence="5 7" id="KW-0472">Membrane</keyword>
<evidence type="ECO:0000256" key="2">
    <source>
        <dbReference type="ARBA" id="ARBA00006772"/>
    </source>
</evidence>
<evidence type="ECO:0000256" key="5">
    <source>
        <dbReference type="ARBA" id="ARBA00023136"/>
    </source>
</evidence>
<dbReference type="PANTHER" id="PTHR10283:SF82">
    <property type="entry name" value="SOLUTE CARRIER FAMILY 13 MEMBER 2"/>
    <property type="match status" value="1"/>
</dbReference>
<evidence type="ECO:0000313" key="8">
    <source>
        <dbReference type="EMBL" id="KAL0162185.1"/>
    </source>
</evidence>
<feature type="non-terminal residue" evidence="8">
    <location>
        <position position="94"/>
    </location>
</feature>
<evidence type="ECO:0000256" key="3">
    <source>
        <dbReference type="ARBA" id="ARBA00022692"/>
    </source>
</evidence>
<protein>
    <recommendedName>
        <fullName evidence="10">Rhodopsin</fullName>
    </recommendedName>
</protein>
<organism evidence="8 9">
    <name type="scientific">Cirrhinus mrigala</name>
    <name type="common">Mrigala</name>
    <dbReference type="NCBI Taxonomy" id="683832"/>
    <lineage>
        <taxon>Eukaryota</taxon>
        <taxon>Metazoa</taxon>
        <taxon>Chordata</taxon>
        <taxon>Craniata</taxon>
        <taxon>Vertebrata</taxon>
        <taxon>Euteleostomi</taxon>
        <taxon>Actinopterygii</taxon>
        <taxon>Neopterygii</taxon>
        <taxon>Teleostei</taxon>
        <taxon>Ostariophysi</taxon>
        <taxon>Cypriniformes</taxon>
        <taxon>Cyprinidae</taxon>
        <taxon>Labeoninae</taxon>
        <taxon>Labeonini</taxon>
        <taxon>Cirrhinus</taxon>
    </lineage>
</organism>
<evidence type="ECO:0000256" key="1">
    <source>
        <dbReference type="ARBA" id="ARBA00004141"/>
    </source>
</evidence>
<keyword evidence="6" id="KW-0915">Sodium</keyword>
<name>A0ABD0NJP0_CIRMR</name>
<feature type="non-terminal residue" evidence="8">
    <location>
        <position position="1"/>
    </location>
</feature>